<accession>W2LSH1</accession>
<protein>
    <recommendedName>
        <fullName evidence="1">NADH:flavin oxidoreductase/NADH oxidase N-terminal domain-containing protein</fullName>
    </recommendedName>
</protein>
<name>W2LSH1_PHYNI</name>
<feature type="domain" description="NADH:flavin oxidoreductase/NADH oxidase N-terminal" evidence="1">
    <location>
        <begin position="68"/>
        <end position="270"/>
    </location>
</feature>
<dbReference type="Pfam" id="PF00724">
    <property type="entry name" value="Oxidored_FMN"/>
    <property type="match status" value="1"/>
</dbReference>
<evidence type="ECO:0000313" key="2">
    <source>
        <dbReference type="EMBL" id="ETL99604.1"/>
    </source>
</evidence>
<dbReference type="PANTHER" id="PTHR22893">
    <property type="entry name" value="NADH OXIDOREDUCTASE-RELATED"/>
    <property type="match status" value="1"/>
</dbReference>
<dbReference type="PANTHER" id="PTHR22893:SF91">
    <property type="entry name" value="NADPH DEHYDROGENASE 2-RELATED"/>
    <property type="match status" value="1"/>
</dbReference>
<dbReference type="SUPFAM" id="SSF51395">
    <property type="entry name" value="FMN-linked oxidoreductases"/>
    <property type="match status" value="1"/>
</dbReference>
<dbReference type="EMBL" id="KI678278">
    <property type="protein sequence ID" value="ETL99604.1"/>
    <property type="molecule type" value="Genomic_DNA"/>
</dbReference>
<dbReference type="AlphaFoldDB" id="W2LSH1"/>
<dbReference type="GO" id="GO:0016491">
    <property type="term" value="F:oxidoreductase activity"/>
    <property type="evidence" value="ECO:0007669"/>
    <property type="project" value="InterPro"/>
</dbReference>
<dbReference type="OrthoDB" id="432686at2759"/>
<dbReference type="InterPro" id="IPR001155">
    <property type="entry name" value="OxRdtase_FMN_N"/>
</dbReference>
<sequence>MRYEVIQRPVILESLHEVRVRKEQPHKAHEIRCATAQHALGRVPRQAVVGNHFVVYGPARGDLNTREPTERMNVYYEERASAGLLIAESCAISEQGYGWWGTAALYNDQQQAAWKRLSHPSFNAKREVVSASATRLENSITRDANGNRVEFEAARALELNEIAAIVEDYRKCAERAKTAGFDGVEIHGANGYLVDQFLQTSTNKRTDHYGDSFENRYRFLDEIIEAVKTVYPADRIGVRVAPNGVGGGMGSHDNDDMFIYVFKELSVHGLAYLALLDGEFIGVTDKSTSLTVFDAKRVFGGRDRTN</sequence>
<reference evidence="2" key="1">
    <citation type="submission" date="2013-11" db="EMBL/GenBank/DDBJ databases">
        <title>The Genome Sequence of Phytophthora parasitica CHvinca01.</title>
        <authorList>
            <consortium name="The Broad Institute Genomics Platform"/>
            <person name="Russ C."/>
            <person name="Tyler B."/>
            <person name="Panabieres F."/>
            <person name="Shan W."/>
            <person name="Tripathy S."/>
            <person name="Grunwald N."/>
            <person name="Machado M."/>
            <person name="Johnson C.S."/>
            <person name="Arredondo F."/>
            <person name="Hong C."/>
            <person name="Coffey M."/>
            <person name="Young S.K."/>
            <person name="Zeng Q."/>
            <person name="Gargeya S."/>
            <person name="Fitzgerald M."/>
            <person name="Abouelleil A."/>
            <person name="Alvarado L."/>
            <person name="Chapman S.B."/>
            <person name="Gainer-Dewar J."/>
            <person name="Goldberg J."/>
            <person name="Griggs A."/>
            <person name="Gujja S."/>
            <person name="Hansen M."/>
            <person name="Howarth C."/>
            <person name="Imamovic A."/>
            <person name="Ireland A."/>
            <person name="Larimer J."/>
            <person name="McCowan C."/>
            <person name="Murphy C."/>
            <person name="Pearson M."/>
            <person name="Poon T.W."/>
            <person name="Priest M."/>
            <person name="Roberts A."/>
            <person name="Saif S."/>
            <person name="Shea T."/>
            <person name="Sykes S."/>
            <person name="Wortman J."/>
            <person name="Nusbaum C."/>
            <person name="Birren B."/>
        </authorList>
    </citation>
    <scope>NUCLEOTIDE SEQUENCE [LARGE SCALE GENOMIC DNA]</scope>
    <source>
        <strain evidence="2">CHvinca01</strain>
    </source>
</reference>
<evidence type="ECO:0000259" key="1">
    <source>
        <dbReference type="Pfam" id="PF00724"/>
    </source>
</evidence>
<dbReference type="VEuPathDB" id="FungiDB:PPTG_08639"/>
<dbReference type="Gene3D" id="3.20.20.70">
    <property type="entry name" value="Aldolase class I"/>
    <property type="match status" value="1"/>
</dbReference>
<gene>
    <name evidence="2" type="ORF">L917_03559</name>
</gene>
<dbReference type="GO" id="GO:0010181">
    <property type="term" value="F:FMN binding"/>
    <property type="evidence" value="ECO:0007669"/>
    <property type="project" value="InterPro"/>
</dbReference>
<dbReference type="Proteomes" id="UP000054423">
    <property type="component" value="Unassembled WGS sequence"/>
</dbReference>
<organism evidence="2">
    <name type="scientific">Phytophthora nicotianae</name>
    <name type="common">Potato buckeye rot agent</name>
    <name type="synonym">Phytophthora parasitica</name>
    <dbReference type="NCBI Taxonomy" id="4792"/>
    <lineage>
        <taxon>Eukaryota</taxon>
        <taxon>Sar</taxon>
        <taxon>Stramenopiles</taxon>
        <taxon>Oomycota</taxon>
        <taxon>Peronosporomycetes</taxon>
        <taxon>Peronosporales</taxon>
        <taxon>Peronosporaceae</taxon>
        <taxon>Phytophthora</taxon>
    </lineage>
</organism>
<dbReference type="InterPro" id="IPR045247">
    <property type="entry name" value="Oye-like"/>
</dbReference>
<proteinExistence type="predicted"/>
<dbReference type="InterPro" id="IPR013785">
    <property type="entry name" value="Aldolase_TIM"/>
</dbReference>